<evidence type="ECO:0000313" key="2">
    <source>
        <dbReference type="EMBL" id="VAW66221.1"/>
    </source>
</evidence>
<protein>
    <recommendedName>
        <fullName evidence="1">Calcineurin-like phosphoesterase domain-containing protein</fullName>
    </recommendedName>
</protein>
<dbReference type="SUPFAM" id="SSF56300">
    <property type="entry name" value="Metallo-dependent phosphatases"/>
    <property type="match status" value="1"/>
</dbReference>
<dbReference type="PANTHER" id="PTHR43165">
    <property type="entry name" value="METALLOPHOSPHOESTERASE"/>
    <property type="match status" value="1"/>
</dbReference>
<dbReference type="InterPro" id="IPR000979">
    <property type="entry name" value="Phosphodiesterase_MJ0936/Vps29"/>
</dbReference>
<name>A0A3B0XEV9_9ZZZZ</name>
<dbReference type="AlphaFoldDB" id="A0A3B0XEV9"/>
<feature type="domain" description="Calcineurin-like phosphoesterase" evidence="1">
    <location>
        <begin position="5"/>
        <end position="172"/>
    </location>
</feature>
<dbReference type="InterPro" id="IPR053193">
    <property type="entry name" value="MetalloPDE_YfcE-like"/>
</dbReference>
<dbReference type="EMBL" id="UOFI01000074">
    <property type="protein sequence ID" value="VAW66221.1"/>
    <property type="molecule type" value="Genomic_DNA"/>
</dbReference>
<reference evidence="2" key="1">
    <citation type="submission" date="2018-06" db="EMBL/GenBank/DDBJ databases">
        <authorList>
            <person name="Zhirakovskaya E."/>
        </authorList>
    </citation>
    <scope>NUCLEOTIDE SEQUENCE</scope>
</reference>
<dbReference type="InterPro" id="IPR029052">
    <property type="entry name" value="Metallo-depent_PP-like"/>
</dbReference>
<evidence type="ECO:0000259" key="1">
    <source>
        <dbReference type="Pfam" id="PF12850"/>
    </source>
</evidence>
<gene>
    <name evidence="2" type="ORF">MNBD_GAMMA09-3457</name>
</gene>
<accession>A0A3B0XEV9</accession>
<sequence>MPTSIGLISDTHSSIAPLKAALDIFRKKQVDRIICAGDIAGYGEDELIQTIEILEQNNCLMIAGNHDHTTPHTDYGKQLSRIQDFFNQLPLTLQLNIEHKRIYVVHAHPPDSQHGGIKLLDPQGNVYADRKADWKQQLKTLDADILIVGHTHQVFSEQIGHLQVINPGSTQFNHSCMILHLPDMQVETFPLCDKQIIKTWNWGVFYKEQNG</sequence>
<proteinExistence type="predicted"/>
<dbReference type="InterPro" id="IPR024654">
    <property type="entry name" value="Calcineurin-like_PHP_lpxH"/>
</dbReference>
<organism evidence="2">
    <name type="scientific">hydrothermal vent metagenome</name>
    <dbReference type="NCBI Taxonomy" id="652676"/>
    <lineage>
        <taxon>unclassified sequences</taxon>
        <taxon>metagenomes</taxon>
        <taxon>ecological metagenomes</taxon>
    </lineage>
</organism>
<dbReference type="PANTHER" id="PTHR43165:SF1">
    <property type="entry name" value="PHOSPHODIESTERASE MJ0936"/>
    <property type="match status" value="1"/>
</dbReference>
<dbReference type="Gene3D" id="3.60.21.10">
    <property type="match status" value="1"/>
</dbReference>
<dbReference type="Pfam" id="PF12850">
    <property type="entry name" value="Metallophos_2"/>
    <property type="match status" value="1"/>
</dbReference>
<dbReference type="NCBIfam" id="TIGR00040">
    <property type="entry name" value="yfcE"/>
    <property type="match status" value="1"/>
</dbReference>